<protein>
    <recommendedName>
        <fullName evidence="3">Alginate export domain-containing protein</fullName>
    </recommendedName>
</protein>
<dbReference type="RefSeq" id="WP_136064985.1">
    <property type="nucleotide sequence ID" value="NZ_CAAHFH010000003.1"/>
</dbReference>
<organism evidence="1 2">
    <name type="scientific">Pontiella sulfatireligans</name>
    <dbReference type="NCBI Taxonomy" id="2750658"/>
    <lineage>
        <taxon>Bacteria</taxon>
        <taxon>Pseudomonadati</taxon>
        <taxon>Kiritimatiellota</taxon>
        <taxon>Kiritimatiellia</taxon>
        <taxon>Kiritimatiellales</taxon>
        <taxon>Pontiellaceae</taxon>
        <taxon>Pontiella</taxon>
    </lineage>
</organism>
<gene>
    <name evidence="1" type="ORF">SCARR_05089</name>
</gene>
<evidence type="ECO:0008006" key="3">
    <source>
        <dbReference type="Google" id="ProtNLM"/>
    </source>
</evidence>
<dbReference type="EMBL" id="CAAHFH010000003">
    <property type="protein sequence ID" value="VGO22990.1"/>
    <property type="molecule type" value="Genomic_DNA"/>
</dbReference>
<evidence type="ECO:0000313" key="1">
    <source>
        <dbReference type="EMBL" id="VGO22990.1"/>
    </source>
</evidence>
<reference evidence="1 2" key="1">
    <citation type="submission" date="2019-04" db="EMBL/GenBank/DDBJ databases">
        <authorList>
            <person name="Van Vliet M D."/>
        </authorList>
    </citation>
    <scope>NUCLEOTIDE SEQUENCE [LARGE SCALE GENOMIC DNA]</scope>
    <source>
        <strain evidence="1 2">F21</strain>
    </source>
</reference>
<name>A0A6C2URN0_9BACT</name>
<keyword evidence="2" id="KW-1185">Reference proteome</keyword>
<evidence type="ECO:0000313" key="2">
    <source>
        <dbReference type="Proteomes" id="UP000346198"/>
    </source>
</evidence>
<proteinExistence type="predicted"/>
<accession>A0A6C2URN0</accession>
<dbReference type="Proteomes" id="UP000346198">
    <property type="component" value="Unassembled WGS sequence"/>
</dbReference>
<dbReference type="AlphaFoldDB" id="A0A6C2URN0"/>
<sequence>MLNRINVVAFIFLTAGLWNTNTFGIEVGPLEIGGAMRVNYIRGDYTETGGDEAQRGDNGGNFELDTFRINLDYNQGPFTGKAEYRWYDGYNFLHTGWLGYNFEEAGQVQVGLNRVPFGVGPYGPANNWFFDLHYYVGLSDDMDYGIKYSVKRGDLALDFAYYLRAEHSFVGDSKESARYSYDIVDNGSDYSAYKEKNQLNARCVYSILEDSAPTDIGVSLQVGQLDADNARAKDSMAYAGAIHSKSSFGAWGLMLQCSKYKYDADYKDPALTDDLIVMGAYDYPAAVATEGTIPSVALSYNWKVDKPWADSITFYNDFSVLIKDGETASGESFNDSAMNVLGMAIANGGWYIYVDYAYASGNFFIGDEGDFGANLDDDWQSRFNVNFGYYF</sequence>